<feature type="region of interest" description="Disordered" evidence="1">
    <location>
        <begin position="1"/>
        <end position="20"/>
    </location>
</feature>
<dbReference type="RefSeq" id="WP_343970478.1">
    <property type="nucleotide sequence ID" value="NZ_BAAAHK010000007.1"/>
</dbReference>
<protein>
    <submittedName>
        <fullName evidence="3">Uncharacterized protein</fullName>
    </submittedName>
</protein>
<proteinExistence type="predicted"/>
<keyword evidence="2" id="KW-1133">Transmembrane helix</keyword>
<comment type="caution">
    <text evidence="3">The sequence shown here is derived from an EMBL/GenBank/DDBJ whole genome shotgun (WGS) entry which is preliminary data.</text>
</comment>
<evidence type="ECO:0000256" key="1">
    <source>
        <dbReference type="SAM" id="MobiDB-lite"/>
    </source>
</evidence>
<feature type="region of interest" description="Disordered" evidence="1">
    <location>
        <begin position="52"/>
        <end position="127"/>
    </location>
</feature>
<dbReference type="Proteomes" id="UP001500542">
    <property type="component" value="Unassembled WGS sequence"/>
</dbReference>
<feature type="compositionally biased region" description="Low complexity" evidence="1">
    <location>
        <begin position="95"/>
        <end position="105"/>
    </location>
</feature>
<feature type="compositionally biased region" description="Basic and acidic residues" evidence="1">
    <location>
        <begin position="106"/>
        <end position="127"/>
    </location>
</feature>
<organism evidence="3 4">
    <name type="scientific">Kribbella koreensis</name>
    <dbReference type="NCBI Taxonomy" id="57909"/>
    <lineage>
        <taxon>Bacteria</taxon>
        <taxon>Bacillati</taxon>
        <taxon>Actinomycetota</taxon>
        <taxon>Actinomycetes</taxon>
        <taxon>Propionibacteriales</taxon>
        <taxon>Kribbellaceae</taxon>
        <taxon>Kribbella</taxon>
    </lineage>
</organism>
<evidence type="ECO:0000313" key="4">
    <source>
        <dbReference type="Proteomes" id="UP001500542"/>
    </source>
</evidence>
<accession>A0ABN1QGS4</accession>
<sequence>MDPEHRPIVLQSQRPATESARSTRYLAWVGTGVLGLIAAVGLIAGTTAVWSAFDPGTPGQSPAPLWFPPPATVHPKPAAVTTTPDDHGGRRDDPTTTPTSTTRTTEPGDDRGGGKGKSSEHGSKGRN</sequence>
<gene>
    <name evidence="3" type="ORF">GCM10009554_34780</name>
</gene>
<keyword evidence="4" id="KW-1185">Reference proteome</keyword>
<feature type="compositionally biased region" description="Polar residues" evidence="1">
    <location>
        <begin position="10"/>
        <end position="20"/>
    </location>
</feature>
<dbReference type="EMBL" id="BAAAHK010000007">
    <property type="protein sequence ID" value="GAA0942364.1"/>
    <property type="molecule type" value="Genomic_DNA"/>
</dbReference>
<feature type="compositionally biased region" description="Basic and acidic residues" evidence="1">
    <location>
        <begin position="84"/>
        <end position="94"/>
    </location>
</feature>
<feature type="transmembrane region" description="Helical" evidence="2">
    <location>
        <begin position="25"/>
        <end position="53"/>
    </location>
</feature>
<evidence type="ECO:0000313" key="3">
    <source>
        <dbReference type="EMBL" id="GAA0942364.1"/>
    </source>
</evidence>
<keyword evidence="2" id="KW-0472">Membrane</keyword>
<name>A0ABN1QGS4_9ACTN</name>
<reference evidence="3 4" key="1">
    <citation type="journal article" date="2019" name="Int. J. Syst. Evol. Microbiol.">
        <title>The Global Catalogue of Microorganisms (GCM) 10K type strain sequencing project: providing services to taxonomists for standard genome sequencing and annotation.</title>
        <authorList>
            <consortium name="The Broad Institute Genomics Platform"/>
            <consortium name="The Broad Institute Genome Sequencing Center for Infectious Disease"/>
            <person name="Wu L."/>
            <person name="Ma J."/>
        </authorList>
    </citation>
    <scope>NUCLEOTIDE SEQUENCE [LARGE SCALE GENOMIC DNA]</scope>
    <source>
        <strain evidence="3 4">JCM 10977</strain>
    </source>
</reference>
<evidence type="ECO:0000256" key="2">
    <source>
        <dbReference type="SAM" id="Phobius"/>
    </source>
</evidence>
<keyword evidence="2" id="KW-0812">Transmembrane</keyword>